<feature type="domain" description="J" evidence="2">
    <location>
        <begin position="224"/>
        <end position="291"/>
    </location>
</feature>
<evidence type="ECO:0000259" key="2">
    <source>
        <dbReference type="PROSITE" id="PS50076"/>
    </source>
</evidence>
<feature type="transmembrane region" description="Helical" evidence="1">
    <location>
        <begin position="116"/>
        <end position="135"/>
    </location>
</feature>
<sequence>MGGIDLFKQGCVWVQFQKQDFVSDRVAASHAVEKLTTLIDRHWPLVYSWCTIVAMFLFRLLLRWRDCVARGLGSLFTLGTTALFVILWSCLVCLTSMTSIVCAILSLKDQWFVQNLHVYAFYQGAAATFIHYLGFTPGLSIIGPCGILIMWIYGYFWLMAMLLIAGVKIPPTKEAEDAVYSKSFCTITKASNLSNAKKDASSSKVVIMEPTSLVEMERIMNSSNHYEVLGLLRNKSVDHNILKKEYHKKVLLVHPDKNMGSSLACESFKKLQCAYEVLSDLTKKKNYDEQLRKEEHGREYQRPSVISQQEGQSSILKNLGVLSAQSVEILIYGYAPTEVNPGQGGVRAMLSLKLDYNILFQQDCSQYHQAKDGDGWVESGCQPVVMTLQKMEIPRAFVCAESKVFDVSEWAICQGMTCRSNTHGPSFHVNMVALDSTGLRSNSSTYSWGLDAKLVVEDDEFELWLQEALASGIFSETPKRRKSWPFKINQKGMKPWRRSP</sequence>
<dbReference type="Proteomes" id="UP001055439">
    <property type="component" value="Chromosome 9"/>
</dbReference>
<evidence type="ECO:0000313" key="4">
    <source>
        <dbReference type="Proteomes" id="UP001055439"/>
    </source>
</evidence>
<dbReference type="InterPro" id="IPR018253">
    <property type="entry name" value="DnaJ_domain_CS"/>
</dbReference>
<gene>
    <name evidence="3" type="ORF">MUK42_07584</name>
</gene>
<dbReference type="OrthoDB" id="1507364at2759"/>
<reference evidence="3" key="1">
    <citation type="submission" date="2022-05" db="EMBL/GenBank/DDBJ databases">
        <title>The Musa troglodytarum L. genome provides insights into the mechanism of non-climacteric behaviour and enrichment of carotenoids.</title>
        <authorList>
            <person name="Wang J."/>
        </authorList>
    </citation>
    <scope>NUCLEOTIDE SEQUENCE</scope>
    <source>
        <tissue evidence="3">Leaf</tissue>
    </source>
</reference>
<feature type="transmembrane region" description="Helical" evidence="1">
    <location>
        <begin position="141"/>
        <end position="164"/>
    </location>
</feature>
<dbReference type="PANTHER" id="PTHR45270">
    <property type="entry name" value="OS03G0832900 PROTEIN"/>
    <property type="match status" value="1"/>
</dbReference>
<dbReference type="SMART" id="SM00271">
    <property type="entry name" value="DnaJ"/>
    <property type="match status" value="1"/>
</dbReference>
<dbReference type="Pfam" id="PF14901">
    <property type="entry name" value="Jiv90"/>
    <property type="match status" value="1"/>
</dbReference>
<proteinExistence type="predicted"/>
<evidence type="ECO:0000313" key="3">
    <source>
        <dbReference type="EMBL" id="URE42190.1"/>
    </source>
</evidence>
<dbReference type="AlphaFoldDB" id="A0A9E7HY18"/>
<keyword evidence="1" id="KW-1133">Transmembrane helix</keyword>
<keyword evidence="1" id="KW-0812">Transmembrane</keyword>
<dbReference type="Gene3D" id="1.10.287.110">
    <property type="entry name" value="DnaJ domain"/>
    <property type="match status" value="1"/>
</dbReference>
<accession>A0A9E7HY18</accession>
<organism evidence="3 4">
    <name type="scientific">Musa troglodytarum</name>
    <name type="common">fe'i banana</name>
    <dbReference type="NCBI Taxonomy" id="320322"/>
    <lineage>
        <taxon>Eukaryota</taxon>
        <taxon>Viridiplantae</taxon>
        <taxon>Streptophyta</taxon>
        <taxon>Embryophyta</taxon>
        <taxon>Tracheophyta</taxon>
        <taxon>Spermatophyta</taxon>
        <taxon>Magnoliopsida</taxon>
        <taxon>Liliopsida</taxon>
        <taxon>Zingiberales</taxon>
        <taxon>Musaceae</taxon>
        <taxon>Musa</taxon>
    </lineage>
</organism>
<name>A0A9E7HY18_9LILI</name>
<keyword evidence="1" id="KW-0472">Membrane</keyword>
<keyword evidence="4" id="KW-1185">Reference proteome</keyword>
<dbReference type="Pfam" id="PF00226">
    <property type="entry name" value="DnaJ"/>
    <property type="match status" value="1"/>
</dbReference>
<evidence type="ECO:0000256" key="1">
    <source>
        <dbReference type="SAM" id="Phobius"/>
    </source>
</evidence>
<dbReference type="EMBL" id="CP097511">
    <property type="protein sequence ID" value="URE42188.1"/>
    <property type="molecule type" value="Genomic_DNA"/>
</dbReference>
<feature type="transmembrane region" description="Helical" evidence="1">
    <location>
        <begin position="82"/>
        <end position="104"/>
    </location>
</feature>
<dbReference type="InterPro" id="IPR036869">
    <property type="entry name" value="J_dom_sf"/>
</dbReference>
<dbReference type="PROSITE" id="PS50076">
    <property type="entry name" value="DNAJ_2"/>
    <property type="match status" value="1"/>
</dbReference>
<protein>
    <submittedName>
        <fullName evidence="3">Heat shock protein DnaJ</fullName>
    </submittedName>
</protein>
<dbReference type="SUPFAM" id="SSF46565">
    <property type="entry name" value="Chaperone J-domain"/>
    <property type="match status" value="1"/>
</dbReference>
<dbReference type="EMBL" id="CP097511">
    <property type="protein sequence ID" value="URE42190.1"/>
    <property type="molecule type" value="Genomic_DNA"/>
</dbReference>
<dbReference type="PROSITE" id="PS00636">
    <property type="entry name" value="DNAJ_1"/>
    <property type="match status" value="1"/>
</dbReference>
<keyword evidence="3" id="KW-0346">Stress response</keyword>
<feature type="transmembrane region" description="Helical" evidence="1">
    <location>
        <begin position="44"/>
        <end position="62"/>
    </location>
</feature>
<dbReference type="PANTHER" id="PTHR45270:SF1">
    <property type="entry name" value="CHAPERONE DNAJ-DOMAIN SUPERFAMILY PROTEIN"/>
    <property type="match status" value="1"/>
</dbReference>
<dbReference type="InterPro" id="IPR001623">
    <property type="entry name" value="DnaJ_domain"/>
</dbReference>
<dbReference type="InterPro" id="IPR032843">
    <property type="entry name" value="Jiv"/>
</dbReference>
<dbReference type="GO" id="GO:0005783">
    <property type="term" value="C:endoplasmic reticulum"/>
    <property type="evidence" value="ECO:0007669"/>
    <property type="project" value="UniProtKB-ARBA"/>
</dbReference>
<dbReference type="CDD" id="cd06257">
    <property type="entry name" value="DnaJ"/>
    <property type="match status" value="1"/>
</dbReference>